<evidence type="ECO:0000259" key="1">
    <source>
        <dbReference type="PROSITE" id="PS50011"/>
    </source>
</evidence>
<dbReference type="PROSITE" id="PS50011">
    <property type="entry name" value="PROTEIN_KINASE_DOM"/>
    <property type="match status" value="1"/>
</dbReference>
<dbReference type="SMART" id="SM00220">
    <property type="entry name" value="S_TKc"/>
    <property type="match status" value="1"/>
</dbReference>
<dbReference type="AlphaFoldDB" id="A0AAX1QJH9"/>
<accession>A0AAX1QJH9</accession>
<dbReference type="Pfam" id="PF00069">
    <property type="entry name" value="Pkinase"/>
    <property type="match status" value="1"/>
</dbReference>
<dbReference type="GO" id="GO:0004672">
    <property type="term" value="F:protein kinase activity"/>
    <property type="evidence" value="ECO:0007669"/>
    <property type="project" value="InterPro"/>
</dbReference>
<dbReference type="InterPro" id="IPR027417">
    <property type="entry name" value="P-loop_NTPase"/>
</dbReference>
<dbReference type="Gene3D" id="1.25.40.10">
    <property type="entry name" value="Tetratricopeptide repeat domain"/>
    <property type="match status" value="1"/>
</dbReference>
<dbReference type="Gene3D" id="3.40.50.300">
    <property type="entry name" value="P-loop containing nucleotide triphosphate hydrolases"/>
    <property type="match status" value="1"/>
</dbReference>
<gene>
    <name evidence="2" type="ORF">C4N27_06195</name>
</gene>
<sequence>MWDQQETRRVPLPDGTVLCTENGRFTIQKYITSGGFALLYQAQEEGQMYPVILKEHFPRQGYVRVGGAVLPEEAAALPENDPERKKRIEKMQTLFDERANREIRVGQQSRQRTRLTVPVDRKLSVRSIQLPGKDPCTPPYSCILEMECLTERQGFWLKDLLEEAAQPCSSDHPFGNRRPGCGNSVPQFAKTVDLFCALLANLKRIHSDEDGSGCIHGDISAGNLFVDGSLSDGTILAVSLLDFGSGWDEETGPESEVFSTPGFRAPELQNGGTPTPASDVYAVGRLFYALLDPTAANNLRLERDLSFLERDVTLTASQARPSGLEGSLLAQVNALLTAAAKEAPEERITLEEMARQMDEWRRRLTPPVWSLAQNAGALNDGEVRGRDEDVKNLLNELENEKRNPHVLWGFAGMGKTKLALAAAHGWQQRHPLSRTYFVRFPGTLEALYTDTFAHAMPVERGGPDLIGDVQKLLCENLSELDLLVIDNFDRDEASSWAELTGASGSLEQQLYQQLCALPCRLLLTTRQNLEHAAGGRFFEINSLKEDVLLDILRDGSRGLPDSDDDTLRDILRLVERHTMTVTMVAALMQFTHIPAGQIAEDLSKGQTLRDNSLEMLIPSEKDGESRSGTVLQNLTTLFGLAKLTPPMRTLLHRAMFIGESGLSRELFLNACGLRPDDRDFHALVDLRYLNSTGSGKDECLVPHTLIRKLCSLREPGADGEDDAHFLDGLWEFQETPADRRSTADIYSAVLEKSDPDARLDTPQKKLWAYRAASLYFCLADFKKAAKWNNAMIIAEKAQPALHWTLPQLYENRALIFRDRKQPPAEFDAAIKAMKCLNELGPLEQNPSAAASIYETLGRAYGDVGKLLLRGVSPEDRETLLELTCHADALAFGEDSVWAGRTDKRDYDDRQRTCYEYAARLREERFTFHSSDTFRTYINLAYCAGVRGKNEPEHLRQEAARQLRWSRQALDISERCSTGAYSNIGLAYGALGDHVPEKEAFETLLERRRHNSQRGDSRLYELQALLYLIEACKHGGDNEEASKRYKEVQALAKQLGVEELFAHNLEEAGEGLL</sequence>
<organism evidence="2 3">
    <name type="scientific">Faecalibacterium prausnitzii</name>
    <dbReference type="NCBI Taxonomy" id="853"/>
    <lineage>
        <taxon>Bacteria</taxon>
        <taxon>Bacillati</taxon>
        <taxon>Bacillota</taxon>
        <taxon>Clostridia</taxon>
        <taxon>Eubacteriales</taxon>
        <taxon>Oscillospiraceae</taxon>
        <taxon>Faecalibacterium</taxon>
    </lineage>
</organism>
<dbReference type="InterPro" id="IPR008266">
    <property type="entry name" value="Tyr_kinase_AS"/>
</dbReference>
<dbReference type="SUPFAM" id="SSF56112">
    <property type="entry name" value="Protein kinase-like (PK-like)"/>
    <property type="match status" value="2"/>
</dbReference>
<reference evidence="2 3" key="1">
    <citation type="submission" date="2018-02" db="EMBL/GenBank/DDBJ databases">
        <title>Complete genome sequencing of Faecalibacterium prausnitzii strains isolated from the human gut.</title>
        <authorList>
            <person name="Fitzgerald B.C."/>
            <person name="Shkoporov A.N."/>
            <person name="Ross P.R."/>
            <person name="Hill C."/>
        </authorList>
    </citation>
    <scope>NUCLEOTIDE SEQUENCE [LARGE SCALE GENOMIC DNA]</scope>
    <source>
        <strain evidence="2 3">APC942/18-1</strain>
    </source>
</reference>
<dbReference type="SUPFAM" id="SSF52540">
    <property type="entry name" value="P-loop containing nucleoside triphosphate hydrolases"/>
    <property type="match status" value="1"/>
</dbReference>
<dbReference type="EMBL" id="PRLA01000003">
    <property type="protein sequence ID" value="RAW50981.1"/>
    <property type="molecule type" value="Genomic_DNA"/>
</dbReference>
<dbReference type="RefSeq" id="WP_158395004.1">
    <property type="nucleotide sequence ID" value="NZ_CP026548.1"/>
</dbReference>
<name>A0AAX1QJH9_9FIRM</name>
<dbReference type="InterPro" id="IPR011009">
    <property type="entry name" value="Kinase-like_dom_sf"/>
</dbReference>
<evidence type="ECO:0000313" key="2">
    <source>
        <dbReference type="EMBL" id="RAW50981.1"/>
    </source>
</evidence>
<evidence type="ECO:0000313" key="3">
    <source>
        <dbReference type="Proteomes" id="UP000250997"/>
    </source>
</evidence>
<dbReference type="Gene3D" id="1.10.510.10">
    <property type="entry name" value="Transferase(Phosphotransferase) domain 1"/>
    <property type="match status" value="1"/>
</dbReference>
<dbReference type="Proteomes" id="UP000250997">
    <property type="component" value="Unassembled WGS sequence"/>
</dbReference>
<feature type="domain" description="Protein kinase" evidence="1">
    <location>
        <begin position="25"/>
        <end position="361"/>
    </location>
</feature>
<proteinExistence type="predicted"/>
<dbReference type="GO" id="GO:0005524">
    <property type="term" value="F:ATP binding"/>
    <property type="evidence" value="ECO:0007669"/>
    <property type="project" value="InterPro"/>
</dbReference>
<protein>
    <recommendedName>
        <fullName evidence="1">Protein kinase domain-containing protein</fullName>
    </recommendedName>
</protein>
<comment type="caution">
    <text evidence="2">The sequence shown here is derived from an EMBL/GenBank/DDBJ whole genome shotgun (WGS) entry which is preliminary data.</text>
</comment>
<dbReference type="InterPro" id="IPR000719">
    <property type="entry name" value="Prot_kinase_dom"/>
</dbReference>
<dbReference type="PROSITE" id="PS00109">
    <property type="entry name" value="PROTEIN_KINASE_TYR"/>
    <property type="match status" value="1"/>
</dbReference>
<dbReference type="InterPro" id="IPR011990">
    <property type="entry name" value="TPR-like_helical_dom_sf"/>
</dbReference>